<dbReference type="Proteomes" id="UP001172457">
    <property type="component" value="Chromosome 1"/>
</dbReference>
<evidence type="ECO:0000313" key="7">
    <source>
        <dbReference type="Proteomes" id="UP001172457"/>
    </source>
</evidence>
<reference evidence="6" key="1">
    <citation type="submission" date="2023-03" db="EMBL/GenBank/DDBJ databases">
        <title>Chromosome-scale reference genome and RAD-based genetic map of yellow starthistle (Centaurea solstitialis) reveal putative structural variation and QTLs associated with invader traits.</title>
        <authorList>
            <person name="Reatini B."/>
            <person name="Cang F.A."/>
            <person name="Jiang Q."/>
            <person name="Mckibben M.T.W."/>
            <person name="Barker M.S."/>
            <person name="Rieseberg L.H."/>
            <person name="Dlugosch K.M."/>
        </authorList>
    </citation>
    <scope>NUCLEOTIDE SEQUENCE</scope>
    <source>
        <strain evidence="6">CAN-66</strain>
        <tissue evidence="6">Leaf</tissue>
    </source>
</reference>
<keyword evidence="2 3" id="KW-0808">Transferase</keyword>
<dbReference type="Gene3D" id="3.40.50.2000">
    <property type="entry name" value="Glycogen Phosphorylase B"/>
    <property type="match status" value="3"/>
</dbReference>
<dbReference type="GO" id="GO:0080043">
    <property type="term" value="F:quercetin 3-O-glucosyltransferase activity"/>
    <property type="evidence" value="ECO:0007669"/>
    <property type="project" value="TreeGrafter"/>
</dbReference>
<evidence type="ECO:0000256" key="2">
    <source>
        <dbReference type="ARBA" id="ARBA00022679"/>
    </source>
</evidence>
<evidence type="ECO:0000256" key="3">
    <source>
        <dbReference type="RuleBase" id="RU003718"/>
    </source>
</evidence>
<feature type="domain" description="Glycosyltransferase N-terminal" evidence="5">
    <location>
        <begin position="15"/>
        <end position="224"/>
    </location>
</feature>
<dbReference type="InterPro" id="IPR002213">
    <property type="entry name" value="UDP_glucos_trans"/>
</dbReference>
<proteinExistence type="inferred from homology"/>
<evidence type="ECO:0000256" key="4">
    <source>
        <dbReference type="RuleBase" id="RU362057"/>
    </source>
</evidence>
<gene>
    <name evidence="6" type="ORF">OSB04_003960</name>
</gene>
<protein>
    <recommendedName>
        <fullName evidence="4">Glycosyltransferase</fullName>
        <ecNumber evidence="4">2.4.1.-</ecNumber>
    </recommendedName>
</protein>
<keyword evidence="7" id="KW-1185">Reference proteome</keyword>
<dbReference type="EC" id="2.4.1.-" evidence="4"/>
<dbReference type="CDD" id="cd03784">
    <property type="entry name" value="GT1_Gtf-like"/>
    <property type="match status" value="1"/>
</dbReference>
<accession>A0AA38WVF4</accession>
<name>A0AA38WVF4_9ASTR</name>
<dbReference type="SUPFAM" id="SSF53756">
    <property type="entry name" value="UDP-Glycosyltransferase/glycogen phosphorylase"/>
    <property type="match status" value="1"/>
</dbReference>
<evidence type="ECO:0000313" key="6">
    <source>
        <dbReference type="EMBL" id="KAJ9567994.1"/>
    </source>
</evidence>
<organism evidence="6 7">
    <name type="scientific">Centaurea solstitialis</name>
    <name type="common">yellow star-thistle</name>
    <dbReference type="NCBI Taxonomy" id="347529"/>
    <lineage>
        <taxon>Eukaryota</taxon>
        <taxon>Viridiplantae</taxon>
        <taxon>Streptophyta</taxon>
        <taxon>Embryophyta</taxon>
        <taxon>Tracheophyta</taxon>
        <taxon>Spermatophyta</taxon>
        <taxon>Magnoliopsida</taxon>
        <taxon>eudicotyledons</taxon>
        <taxon>Gunneridae</taxon>
        <taxon>Pentapetalae</taxon>
        <taxon>asterids</taxon>
        <taxon>campanulids</taxon>
        <taxon>Asterales</taxon>
        <taxon>Asteraceae</taxon>
        <taxon>Carduoideae</taxon>
        <taxon>Cardueae</taxon>
        <taxon>Centaureinae</taxon>
        <taxon>Centaurea</taxon>
    </lineage>
</organism>
<dbReference type="PANTHER" id="PTHR11926:SF1417">
    <property type="entry name" value="UDP-GLUCURONOSYL_UDP-GLUCOSYLTRANSFERASE, UDP-GLYCOSYLTRANSFERASE FAMILY"/>
    <property type="match status" value="1"/>
</dbReference>
<dbReference type="InterPro" id="IPR058980">
    <property type="entry name" value="Glyco_transf_N"/>
</dbReference>
<dbReference type="Pfam" id="PF26168">
    <property type="entry name" value="Glyco_transf_N"/>
    <property type="match status" value="1"/>
</dbReference>
<sequence>MDTLATIEFEMKPHVIFIPYPAQSHVKAMLKLAKLLHHKGLQITFVNTEHIHKLLLDSAGPHFVNGSSDFRFETIPDGIPRSSDQDDEGLELILHSVETKLLAPFLELLAKLSTPPTCIISDGFVSAFTVDAAEKLGIPIMLCWTFSACGFMGLYQVQSLIDKGLSPLQGIRLRDLPTNAWTTDPNDELLRFTTRGTQNSAKVSNIIHTFDALEASIVDALSSMLPAMCTQSVQCSYFLIRHHEKNQMQKFRIPMDTTYGEKNQSVSSGSNPRNQTLSFILVAMSLSELIEIGWGLVSSGHYFLWVIRSNLVVGDQSAVLPPELEEQIKKRGFTARWCSQEKVLNHSSIGGFLTHCGWGSTIESLSAGVPMICRPFLWDQPTNCRYICNEWEVGLEMGKEVKRDDLKKLVQELMGEGGQRMRNKAKEWKEKAEMATAPNGSSFLNVENLVKKITMLSRK</sequence>
<comment type="similarity">
    <text evidence="1 3">Belongs to the UDP-glycosyltransferase family.</text>
</comment>
<keyword evidence="3" id="KW-0328">Glycosyltransferase</keyword>
<dbReference type="Pfam" id="PF00201">
    <property type="entry name" value="UDPGT"/>
    <property type="match status" value="1"/>
</dbReference>
<dbReference type="EMBL" id="JARYMX010000001">
    <property type="protein sequence ID" value="KAJ9567994.1"/>
    <property type="molecule type" value="Genomic_DNA"/>
</dbReference>
<dbReference type="PROSITE" id="PS00375">
    <property type="entry name" value="UDPGT"/>
    <property type="match status" value="1"/>
</dbReference>
<dbReference type="GO" id="GO:0080044">
    <property type="term" value="F:quercetin 7-O-glucosyltransferase activity"/>
    <property type="evidence" value="ECO:0007669"/>
    <property type="project" value="TreeGrafter"/>
</dbReference>
<dbReference type="PANTHER" id="PTHR11926">
    <property type="entry name" value="GLUCOSYL/GLUCURONOSYL TRANSFERASES"/>
    <property type="match status" value="1"/>
</dbReference>
<evidence type="ECO:0000256" key="1">
    <source>
        <dbReference type="ARBA" id="ARBA00009995"/>
    </source>
</evidence>
<dbReference type="InterPro" id="IPR035595">
    <property type="entry name" value="UDP_glycos_trans_CS"/>
</dbReference>
<comment type="caution">
    <text evidence="6">The sequence shown here is derived from an EMBL/GenBank/DDBJ whole genome shotgun (WGS) entry which is preliminary data.</text>
</comment>
<evidence type="ECO:0000259" key="5">
    <source>
        <dbReference type="Pfam" id="PF26168"/>
    </source>
</evidence>
<dbReference type="AlphaFoldDB" id="A0AA38WVF4"/>